<feature type="non-terminal residue" evidence="2">
    <location>
        <position position="1"/>
    </location>
</feature>
<evidence type="ECO:0000313" key="2">
    <source>
        <dbReference type="EMBL" id="CAJ1373131.1"/>
    </source>
</evidence>
<feature type="region of interest" description="Disordered" evidence="1">
    <location>
        <begin position="90"/>
        <end position="122"/>
    </location>
</feature>
<reference evidence="2" key="1">
    <citation type="submission" date="2023-08" db="EMBL/GenBank/DDBJ databases">
        <authorList>
            <person name="Chen Y."/>
            <person name="Shah S."/>
            <person name="Dougan E. K."/>
            <person name="Thang M."/>
            <person name="Chan C."/>
        </authorList>
    </citation>
    <scope>NUCLEOTIDE SEQUENCE</scope>
</reference>
<sequence length="122" mass="13284">MKLSLTAFRADAPEFVPRGELFETPAKEAAEDDFVESRFKMLRVRQALAEESKIPDAGDSPLQVKAKRVQVAEDLRGAGPEPLLLARASQAAQRQARQETFAPGNYAKVPLTPGPQPPKGSE</sequence>
<accession>A0AA36HQF8</accession>
<dbReference type="Proteomes" id="UP001178507">
    <property type="component" value="Unassembled WGS sequence"/>
</dbReference>
<dbReference type="EMBL" id="CAUJNA010000177">
    <property type="protein sequence ID" value="CAJ1373131.1"/>
    <property type="molecule type" value="Genomic_DNA"/>
</dbReference>
<proteinExistence type="predicted"/>
<organism evidence="2 3">
    <name type="scientific">Effrenium voratum</name>
    <dbReference type="NCBI Taxonomy" id="2562239"/>
    <lineage>
        <taxon>Eukaryota</taxon>
        <taxon>Sar</taxon>
        <taxon>Alveolata</taxon>
        <taxon>Dinophyceae</taxon>
        <taxon>Suessiales</taxon>
        <taxon>Symbiodiniaceae</taxon>
        <taxon>Effrenium</taxon>
    </lineage>
</organism>
<dbReference type="AlphaFoldDB" id="A0AA36HQF8"/>
<keyword evidence="3" id="KW-1185">Reference proteome</keyword>
<protein>
    <submittedName>
        <fullName evidence="2">Uncharacterized protein</fullName>
    </submittedName>
</protein>
<gene>
    <name evidence="2" type="ORF">EVOR1521_LOCUS3041</name>
</gene>
<name>A0AA36HQF8_9DINO</name>
<comment type="caution">
    <text evidence="2">The sequence shown here is derived from an EMBL/GenBank/DDBJ whole genome shotgun (WGS) entry which is preliminary data.</text>
</comment>
<evidence type="ECO:0000256" key="1">
    <source>
        <dbReference type="SAM" id="MobiDB-lite"/>
    </source>
</evidence>
<feature type="compositionally biased region" description="Pro residues" evidence="1">
    <location>
        <begin position="112"/>
        <end position="122"/>
    </location>
</feature>
<evidence type="ECO:0000313" key="3">
    <source>
        <dbReference type="Proteomes" id="UP001178507"/>
    </source>
</evidence>